<dbReference type="InterPro" id="IPR045225">
    <property type="entry name" value="Uracil/uridine/allantoin_perm"/>
</dbReference>
<feature type="transmembrane region" description="Helical" evidence="6">
    <location>
        <begin position="193"/>
        <end position="214"/>
    </location>
</feature>
<dbReference type="Pfam" id="PF02133">
    <property type="entry name" value="Transp_cyt_pur"/>
    <property type="match status" value="1"/>
</dbReference>
<evidence type="ECO:0000256" key="1">
    <source>
        <dbReference type="ARBA" id="ARBA00004141"/>
    </source>
</evidence>
<gene>
    <name evidence="7" type="ORF">BT63DRAFT_389252</name>
</gene>
<dbReference type="Proteomes" id="UP000799302">
    <property type="component" value="Unassembled WGS sequence"/>
</dbReference>
<keyword evidence="4 6" id="KW-1133">Transmembrane helix</keyword>
<feature type="transmembrane region" description="Helical" evidence="6">
    <location>
        <begin position="304"/>
        <end position="325"/>
    </location>
</feature>
<protein>
    <submittedName>
        <fullName evidence="7">Allantoin</fullName>
    </submittedName>
</protein>
<dbReference type="InterPro" id="IPR001248">
    <property type="entry name" value="Pur-cyt_permease"/>
</dbReference>
<evidence type="ECO:0000256" key="5">
    <source>
        <dbReference type="ARBA" id="ARBA00023136"/>
    </source>
</evidence>
<dbReference type="GO" id="GO:0015205">
    <property type="term" value="F:nucleobase transmembrane transporter activity"/>
    <property type="evidence" value="ECO:0007669"/>
    <property type="project" value="TreeGrafter"/>
</dbReference>
<dbReference type="AlphaFoldDB" id="A0A6A6U6X1"/>
<feature type="transmembrane region" description="Helical" evidence="6">
    <location>
        <begin position="354"/>
        <end position="377"/>
    </location>
</feature>
<comment type="similarity">
    <text evidence="2">Belongs to the purine-cytosine permease (2.A.39) family.</text>
</comment>
<dbReference type="OrthoDB" id="2018619at2759"/>
<keyword evidence="3 6" id="KW-0812">Transmembrane</keyword>
<name>A0A6A6U6X1_9PEZI</name>
<accession>A0A6A6U6X1</accession>
<dbReference type="GO" id="GO:0005886">
    <property type="term" value="C:plasma membrane"/>
    <property type="evidence" value="ECO:0007669"/>
    <property type="project" value="TreeGrafter"/>
</dbReference>
<keyword evidence="5 6" id="KW-0472">Membrane</keyword>
<feature type="transmembrane region" description="Helical" evidence="6">
    <location>
        <begin position="263"/>
        <end position="283"/>
    </location>
</feature>
<feature type="transmembrane region" description="Helical" evidence="6">
    <location>
        <begin position="69"/>
        <end position="91"/>
    </location>
</feature>
<feature type="transmembrane region" description="Helical" evidence="6">
    <location>
        <begin position="465"/>
        <end position="486"/>
    </location>
</feature>
<proteinExistence type="inferred from homology"/>
<feature type="transmembrane region" description="Helical" evidence="6">
    <location>
        <begin position="423"/>
        <end position="444"/>
    </location>
</feature>
<feature type="transmembrane region" description="Helical" evidence="6">
    <location>
        <begin position="398"/>
        <end position="417"/>
    </location>
</feature>
<dbReference type="Gene3D" id="1.10.4160.10">
    <property type="entry name" value="Hydantoin permease"/>
    <property type="match status" value="1"/>
</dbReference>
<dbReference type="EMBL" id="MU004237">
    <property type="protein sequence ID" value="KAF2667396.1"/>
    <property type="molecule type" value="Genomic_DNA"/>
</dbReference>
<evidence type="ECO:0000256" key="3">
    <source>
        <dbReference type="ARBA" id="ARBA00022692"/>
    </source>
</evidence>
<evidence type="ECO:0000256" key="6">
    <source>
        <dbReference type="SAM" id="Phobius"/>
    </source>
</evidence>
<feature type="transmembrane region" description="Helical" evidence="6">
    <location>
        <begin position="506"/>
        <end position="523"/>
    </location>
</feature>
<keyword evidence="8" id="KW-1185">Reference proteome</keyword>
<comment type="subcellular location">
    <subcellularLocation>
        <location evidence="1">Membrane</location>
        <topology evidence="1">Multi-pass membrane protein</topology>
    </subcellularLocation>
</comment>
<feature type="transmembrane region" description="Helical" evidence="6">
    <location>
        <begin position="221"/>
        <end position="243"/>
    </location>
</feature>
<evidence type="ECO:0000313" key="8">
    <source>
        <dbReference type="Proteomes" id="UP000799302"/>
    </source>
</evidence>
<dbReference type="PANTHER" id="PTHR30618:SF0">
    <property type="entry name" value="PURINE-URACIL PERMEASE NCS1"/>
    <property type="match status" value="1"/>
</dbReference>
<dbReference type="PANTHER" id="PTHR30618">
    <property type="entry name" value="NCS1 FAMILY PURINE/PYRIMIDINE TRANSPORTER"/>
    <property type="match status" value="1"/>
</dbReference>
<organism evidence="7 8">
    <name type="scientific">Microthyrium microscopicum</name>
    <dbReference type="NCBI Taxonomy" id="703497"/>
    <lineage>
        <taxon>Eukaryota</taxon>
        <taxon>Fungi</taxon>
        <taxon>Dikarya</taxon>
        <taxon>Ascomycota</taxon>
        <taxon>Pezizomycotina</taxon>
        <taxon>Dothideomycetes</taxon>
        <taxon>Dothideomycetes incertae sedis</taxon>
        <taxon>Microthyriales</taxon>
        <taxon>Microthyriaceae</taxon>
        <taxon>Microthyrium</taxon>
    </lineage>
</organism>
<sequence>MGLSPRKLTARAKEIRYNAKGAFSSWDGFKQWITVPDTALDQHGNGTSSITWSNVDLDPTPESKRTWRWWNYFIFYWTIGFGNWTLGSTMIGIGLNWWQSIITIFLSQLISSIAMFFNSRSASVYHVGYPIIGRSVFGMWGAFYFVGVRALLAIIWFSVQLFSGASLLANVLRAIFGHNYTDIPNHIPKSQGITSAGMLAFFLFWCIHLPFTFLRPYQLKWLFNLKIFTMIPAVFGLFIFCMVNTKGHIGAGHLSQTSAATGGWGWFFVYSINAGMGNTATLITNQPDYARWSKTKTGAMWSQLFSNPISVTLAATLGILSTAAINNAWGLQLWNQWDLFEAIMDRYWSGTTRFAVFLAASAWTISILGTNIAANMIPFGSDASMLLPRLLTIPRGQFLVLCLSYAICPWKILASATTFTTFLAGYGLFMASVVAVMICDYFLLTKGNIFLSHLYDGSKYNKHYYYHYGWNIQATISYIVGIALPFPGFVGTLGPHVSKPAQELGQLGWLLSFTTSFVVYYVLCKIWPTKNQKLIKEMGLGWEEISYREIIAEDGTVIKEDNFGHSDAHQQVGNEKYEGIEVGQGEKL</sequence>
<evidence type="ECO:0000313" key="7">
    <source>
        <dbReference type="EMBL" id="KAF2667396.1"/>
    </source>
</evidence>
<reference evidence="7" key="1">
    <citation type="journal article" date="2020" name="Stud. Mycol.">
        <title>101 Dothideomycetes genomes: a test case for predicting lifestyles and emergence of pathogens.</title>
        <authorList>
            <person name="Haridas S."/>
            <person name="Albert R."/>
            <person name="Binder M."/>
            <person name="Bloem J."/>
            <person name="Labutti K."/>
            <person name="Salamov A."/>
            <person name="Andreopoulos B."/>
            <person name="Baker S."/>
            <person name="Barry K."/>
            <person name="Bills G."/>
            <person name="Bluhm B."/>
            <person name="Cannon C."/>
            <person name="Castanera R."/>
            <person name="Culley D."/>
            <person name="Daum C."/>
            <person name="Ezra D."/>
            <person name="Gonzalez J."/>
            <person name="Henrissat B."/>
            <person name="Kuo A."/>
            <person name="Liang C."/>
            <person name="Lipzen A."/>
            <person name="Lutzoni F."/>
            <person name="Magnuson J."/>
            <person name="Mondo S."/>
            <person name="Nolan M."/>
            <person name="Ohm R."/>
            <person name="Pangilinan J."/>
            <person name="Park H.-J."/>
            <person name="Ramirez L."/>
            <person name="Alfaro M."/>
            <person name="Sun H."/>
            <person name="Tritt A."/>
            <person name="Yoshinaga Y."/>
            <person name="Zwiers L.-H."/>
            <person name="Turgeon B."/>
            <person name="Goodwin S."/>
            <person name="Spatafora J."/>
            <person name="Crous P."/>
            <person name="Grigoriev I."/>
        </authorList>
    </citation>
    <scope>NUCLEOTIDE SEQUENCE</scope>
    <source>
        <strain evidence="7">CBS 115976</strain>
    </source>
</reference>
<feature type="transmembrane region" description="Helical" evidence="6">
    <location>
        <begin position="137"/>
        <end position="159"/>
    </location>
</feature>
<evidence type="ECO:0000256" key="4">
    <source>
        <dbReference type="ARBA" id="ARBA00022989"/>
    </source>
</evidence>
<evidence type="ECO:0000256" key="2">
    <source>
        <dbReference type="ARBA" id="ARBA00008974"/>
    </source>
</evidence>